<dbReference type="GO" id="GO:0005975">
    <property type="term" value="P:carbohydrate metabolic process"/>
    <property type="evidence" value="ECO:0007669"/>
    <property type="project" value="UniProtKB-UniRule"/>
</dbReference>
<dbReference type="HOGENOM" id="CLU_053947_0_1_3"/>
<dbReference type="InterPro" id="IPR037171">
    <property type="entry name" value="NagB/RpiA_transferase-like"/>
</dbReference>
<dbReference type="Pfam" id="PF01182">
    <property type="entry name" value="Glucosamine_iso"/>
    <property type="match status" value="1"/>
</dbReference>
<dbReference type="OrthoDB" id="9810967at2"/>
<evidence type="ECO:0000256" key="3">
    <source>
        <dbReference type="ARBA" id="ARBA00004961"/>
    </source>
</evidence>
<evidence type="ECO:0000313" key="9">
    <source>
        <dbReference type="EMBL" id="ABG49987.1"/>
    </source>
</evidence>
<comment type="function">
    <text evidence="2 7">Hydrolysis of 6-phosphogluconolactone to 6-phosphogluconate.</text>
</comment>
<keyword evidence="7 9" id="KW-0378">Hydrolase</keyword>
<sequence>MEKQVKLLEDKEQLIKQALDICLAKIQEAIRERNQCTIALAGGNTPRPLYEFIKNQNIDWDKIHVFWGDERYVAPDHPDSNQKMAREAWLDQVTIPATNVHPMETGSGDPEADALKHDAHLRDFFQVSTGEFPSFDLILLGMGGDGHTASLFPHTNALKVSDRLITVGNKDGQPRLTFTVPLINQARCVIFLVAGADKQAALDEVFAEKGDDMNYPSRLIQPKGELQWLLTGVNI</sequence>
<evidence type="ECO:0000256" key="4">
    <source>
        <dbReference type="ARBA" id="ARBA00010662"/>
    </source>
</evidence>
<dbReference type="PANTHER" id="PTHR11054">
    <property type="entry name" value="6-PHOSPHOGLUCONOLACTONASE"/>
    <property type="match status" value="1"/>
</dbReference>
<dbReference type="GO" id="GO:0017057">
    <property type="term" value="F:6-phosphogluconolactonase activity"/>
    <property type="evidence" value="ECO:0007669"/>
    <property type="project" value="UniProtKB-UniRule"/>
</dbReference>
<comment type="similarity">
    <text evidence="4 7">Belongs to the glucosamine/galactosamine-6-phosphate isomerase family. 6-phosphogluconolactonase subfamily.</text>
</comment>
<dbReference type="EC" id="3.1.1.31" evidence="5 7"/>
<evidence type="ECO:0000256" key="1">
    <source>
        <dbReference type="ARBA" id="ARBA00000832"/>
    </source>
</evidence>
<dbReference type="InterPro" id="IPR039104">
    <property type="entry name" value="6PGL"/>
</dbReference>
<evidence type="ECO:0000256" key="2">
    <source>
        <dbReference type="ARBA" id="ARBA00002681"/>
    </source>
</evidence>
<comment type="catalytic activity">
    <reaction evidence="1 7">
        <text>6-phospho-D-glucono-1,5-lactone + H2O = 6-phospho-D-gluconate + H(+)</text>
        <dbReference type="Rhea" id="RHEA:12556"/>
        <dbReference type="ChEBI" id="CHEBI:15377"/>
        <dbReference type="ChEBI" id="CHEBI:15378"/>
        <dbReference type="ChEBI" id="CHEBI:57955"/>
        <dbReference type="ChEBI" id="CHEBI:58759"/>
        <dbReference type="EC" id="3.1.1.31"/>
    </reaction>
</comment>
<dbReference type="PANTHER" id="PTHR11054:SF0">
    <property type="entry name" value="6-PHOSPHOGLUCONOLACTONASE"/>
    <property type="match status" value="1"/>
</dbReference>
<comment type="pathway">
    <text evidence="3 7">Carbohydrate degradation; pentose phosphate pathway; D-ribulose 5-phosphate from D-glucose 6-phosphate (oxidative stage): step 2/3.</text>
</comment>
<dbReference type="CDD" id="cd01400">
    <property type="entry name" value="6PGL"/>
    <property type="match status" value="1"/>
</dbReference>
<dbReference type="RefSeq" id="WP_011610382.1">
    <property type="nucleotide sequence ID" value="NC_008312.1"/>
</dbReference>
<evidence type="ECO:0000256" key="5">
    <source>
        <dbReference type="ARBA" id="ARBA00013198"/>
    </source>
</evidence>
<dbReference type="Gene3D" id="3.40.50.1360">
    <property type="match status" value="1"/>
</dbReference>
<evidence type="ECO:0000256" key="7">
    <source>
        <dbReference type="RuleBase" id="RU365095"/>
    </source>
</evidence>
<dbReference type="AlphaFoldDB" id="Q118T7"/>
<dbReference type="NCBIfam" id="TIGR01198">
    <property type="entry name" value="pgl"/>
    <property type="match status" value="1"/>
</dbReference>
<dbReference type="STRING" id="203124.Tery_0535"/>
<dbReference type="InterPro" id="IPR006148">
    <property type="entry name" value="Glc/Gal-6P_isomerase"/>
</dbReference>
<dbReference type="SUPFAM" id="SSF100950">
    <property type="entry name" value="NagB/RpiA/CoA transferase-like"/>
    <property type="match status" value="1"/>
</dbReference>
<organism evidence="9">
    <name type="scientific">Trichodesmium erythraeum (strain IMS101)</name>
    <dbReference type="NCBI Taxonomy" id="203124"/>
    <lineage>
        <taxon>Bacteria</taxon>
        <taxon>Bacillati</taxon>
        <taxon>Cyanobacteriota</taxon>
        <taxon>Cyanophyceae</taxon>
        <taxon>Oscillatoriophycideae</taxon>
        <taxon>Oscillatoriales</taxon>
        <taxon>Microcoleaceae</taxon>
        <taxon>Trichodesmium</taxon>
    </lineage>
</organism>
<evidence type="ECO:0000256" key="6">
    <source>
        <dbReference type="ARBA" id="ARBA00020337"/>
    </source>
</evidence>
<dbReference type="UniPathway" id="UPA00115">
    <property type="reaction ID" value="UER00409"/>
</dbReference>
<dbReference type="EMBL" id="CP000393">
    <property type="protein sequence ID" value="ABG49987.1"/>
    <property type="molecule type" value="Genomic_DNA"/>
</dbReference>
<proteinExistence type="inferred from homology"/>
<gene>
    <name evidence="7" type="primary">pgl</name>
    <name evidence="9" type="ordered locus">Tery_0535</name>
</gene>
<protein>
    <recommendedName>
        <fullName evidence="6 7">6-phosphogluconolactonase</fullName>
        <shortName evidence="7">6PGL</shortName>
        <ecNumber evidence="5 7">3.1.1.31</ecNumber>
    </recommendedName>
</protein>
<dbReference type="KEGG" id="ter:Tery_0535"/>
<evidence type="ECO:0000259" key="8">
    <source>
        <dbReference type="Pfam" id="PF01182"/>
    </source>
</evidence>
<dbReference type="eggNOG" id="COG0363">
    <property type="taxonomic scope" value="Bacteria"/>
</dbReference>
<dbReference type="GO" id="GO:0006098">
    <property type="term" value="P:pentose-phosphate shunt"/>
    <property type="evidence" value="ECO:0007669"/>
    <property type="project" value="UniProtKB-UniPathway"/>
</dbReference>
<name>Q118T7_TRIEI</name>
<dbReference type="InterPro" id="IPR005900">
    <property type="entry name" value="6-phosphogluconolactonase_DevB"/>
</dbReference>
<reference evidence="9" key="1">
    <citation type="submission" date="2006-06" db="EMBL/GenBank/DDBJ databases">
        <title>Complete sequence of Trichodesmium erythraeum IMS101.</title>
        <authorList>
            <consortium name="US DOE Joint Genome Institute"/>
            <person name="Copeland A."/>
            <person name="Lucas S."/>
            <person name="Lapidus A."/>
            <person name="Barry K."/>
            <person name="Detter J.C."/>
            <person name="Glavina del Rio T."/>
            <person name="Hammon N."/>
            <person name="Israni S."/>
            <person name="Dalin E."/>
            <person name="Tice H."/>
            <person name="Pitluck S."/>
            <person name="Kiss H."/>
            <person name="Munk A.C."/>
            <person name="Brettin T."/>
            <person name="Bruce D."/>
            <person name="Han C."/>
            <person name="Tapia R."/>
            <person name="Gilna P."/>
            <person name="Schmutz J."/>
            <person name="Larimer F."/>
            <person name="Land M."/>
            <person name="Hauser L."/>
            <person name="Kyrpides N."/>
            <person name="Kim E."/>
            <person name="Richardson P."/>
        </authorList>
    </citation>
    <scope>NUCLEOTIDE SEQUENCE [LARGE SCALE GENOMIC DNA]</scope>
    <source>
        <strain evidence="9">IMS101</strain>
    </source>
</reference>
<feature type="domain" description="Glucosamine/galactosamine-6-phosphate isomerase" evidence="8">
    <location>
        <begin position="9"/>
        <end position="228"/>
    </location>
</feature>
<accession>Q118T7</accession>